<dbReference type="GO" id="GO:0006406">
    <property type="term" value="P:mRNA export from nucleus"/>
    <property type="evidence" value="ECO:0007669"/>
    <property type="project" value="TreeGrafter"/>
</dbReference>
<sequence>MNGRGNHMGDARNWDEGGYRRSILSERELQCRTVFRTAFAPSNPRNDHDVLVVASSDGSVAPYDLSSSSALHLNKIRGQQSLLDIPVAEPMCCLNAHKGPAYDVKFYGDGDDSLLLSCGDDGRICGWRWNDISNSDESIPMQGIHLESVLELVNPQHQGPWDALSPIPETNAIAVNKQEGSIFSATGDGCAYCWDVVCGSGRNVSVWSLPACELILSFENKSSVQDVLINDNQVTAVGGHGGLVDIVSEFGSHFCTFRCRCS</sequence>
<dbReference type="Proteomes" id="UP001180020">
    <property type="component" value="Unassembled WGS sequence"/>
</dbReference>
<reference evidence="3" key="1">
    <citation type="journal article" date="2023" name="Nat. Commun.">
        <title>Diploid and tetraploid genomes of Acorus and the evolution of monocots.</title>
        <authorList>
            <person name="Ma L."/>
            <person name="Liu K.W."/>
            <person name="Li Z."/>
            <person name="Hsiao Y.Y."/>
            <person name="Qi Y."/>
            <person name="Fu T."/>
            <person name="Tang G.D."/>
            <person name="Zhang D."/>
            <person name="Sun W.H."/>
            <person name="Liu D.K."/>
            <person name="Li Y."/>
            <person name="Chen G.Z."/>
            <person name="Liu X.D."/>
            <person name="Liao X.Y."/>
            <person name="Jiang Y.T."/>
            <person name="Yu X."/>
            <person name="Hao Y."/>
            <person name="Huang J."/>
            <person name="Zhao X.W."/>
            <person name="Ke S."/>
            <person name="Chen Y.Y."/>
            <person name="Wu W.L."/>
            <person name="Hsu J.L."/>
            <person name="Lin Y.F."/>
            <person name="Huang M.D."/>
            <person name="Li C.Y."/>
            <person name="Huang L."/>
            <person name="Wang Z.W."/>
            <person name="Zhao X."/>
            <person name="Zhong W.Y."/>
            <person name="Peng D.H."/>
            <person name="Ahmad S."/>
            <person name="Lan S."/>
            <person name="Zhang J.S."/>
            <person name="Tsai W.C."/>
            <person name="Van de Peer Y."/>
            <person name="Liu Z.J."/>
        </authorList>
    </citation>
    <scope>NUCLEOTIDE SEQUENCE</scope>
    <source>
        <strain evidence="3">CP</strain>
    </source>
</reference>
<comment type="caution">
    <text evidence="3">The sequence shown here is derived from an EMBL/GenBank/DDBJ whole genome shotgun (WGS) entry which is preliminary data.</text>
</comment>
<gene>
    <name evidence="3" type="primary">DWA1</name>
    <name evidence="3" type="ORF">QJS10_CPB20g00453</name>
</gene>
<comment type="similarity">
    <text evidence="1">Belongs to the WD repeat THOC6 family.</text>
</comment>
<dbReference type="SMART" id="SM00320">
    <property type="entry name" value="WD40"/>
    <property type="match status" value="2"/>
</dbReference>
<dbReference type="PANTHER" id="PTHR44411:SF1">
    <property type="entry name" value="THO COMPLEX SUBUNIT 6 HOMOLOG"/>
    <property type="match status" value="1"/>
</dbReference>
<dbReference type="InterPro" id="IPR015943">
    <property type="entry name" value="WD40/YVTN_repeat-like_dom_sf"/>
</dbReference>
<proteinExistence type="inferred from homology"/>
<evidence type="ECO:0000256" key="2">
    <source>
        <dbReference type="ARBA" id="ARBA00022574"/>
    </source>
</evidence>
<dbReference type="InterPro" id="IPR001680">
    <property type="entry name" value="WD40_rpt"/>
</dbReference>
<evidence type="ECO:0000313" key="3">
    <source>
        <dbReference type="EMBL" id="KAK1286448.1"/>
    </source>
</evidence>
<dbReference type="Gene3D" id="2.130.10.10">
    <property type="entry name" value="YVTN repeat-like/Quinoprotein amine dehydrogenase"/>
    <property type="match status" value="1"/>
</dbReference>
<keyword evidence="2" id="KW-0853">WD repeat</keyword>
<dbReference type="InterPro" id="IPR036322">
    <property type="entry name" value="WD40_repeat_dom_sf"/>
</dbReference>
<evidence type="ECO:0000313" key="4">
    <source>
        <dbReference type="Proteomes" id="UP001180020"/>
    </source>
</evidence>
<dbReference type="GO" id="GO:0000346">
    <property type="term" value="C:transcription export complex"/>
    <property type="evidence" value="ECO:0007669"/>
    <property type="project" value="TreeGrafter"/>
</dbReference>
<dbReference type="SUPFAM" id="SSF50978">
    <property type="entry name" value="WD40 repeat-like"/>
    <property type="match status" value="1"/>
</dbReference>
<dbReference type="GO" id="GO:0000347">
    <property type="term" value="C:THO complex"/>
    <property type="evidence" value="ECO:0007669"/>
    <property type="project" value="TreeGrafter"/>
</dbReference>
<keyword evidence="4" id="KW-1185">Reference proteome</keyword>
<organism evidence="3 4">
    <name type="scientific">Acorus calamus</name>
    <name type="common">Sweet flag</name>
    <dbReference type="NCBI Taxonomy" id="4465"/>
    <lineage>
        <taxon>Eukaryota</taxon>
        <taxon>Viridiplantae</taxon>
        <taxon>Streptophyta</taxon>
        <taxon>Embryophyta</taxon>
        <taxon>Tracheophyta</taxon>
        <taxon>Spermatophyta</taxon>
        <taxon>Magnoliopsida</taxon>
        <taxon>Liliopsida</taxon>
        <taxon>Acoraceae</taxon>
        <taxon>Acorus</taxon>
    </lineage>
</organism>
<protein>
    <submittedName>
        <fullName evidence="3">WD repeat-containing protein DWA1</fullName>
    </submittedName>
</protein>
<accession>A0AAV9CDV3</accession>
<dbReference type="InterPro" id="IPR042626">
    <property type="entry name" value="THOC6"/>
</dbReference>
<dbReference type="AlphaFoldDB" id="A0AAV9CDV3"/>
<name>A0AAV9CDV3_ACOCL</name>
<dbReference type="EMBL" id="JAUJYO010000020">
    <property type="protein sequence ID" value="KAK1286448.1"/>
    <property type="molecule type" value="Genomic_DNA"/>
</dbReference>
<evidence type="ECO:0000256" key="1">
    <source>
        <dbReference type="ARBA" id="ARBA00009728"/>
    </source>
</evidence>
<reference evidence="3" key="2">
    <citation type="submission" date="2023-06" db="EMBL/GenBank/DDBJ databases">
        <authorList>
            <person name="Ma L."/>
            <person name="Liu K.-W."/>
            <person name="Li Z."/>
            <person name="Hsiao Y.-Y."/>
            <person name="Qi Y."/>
            <person name="Fu T."/>
            <person name="Tang G."/>
            <person name="Zhang D."/>
            <person name="Sun W.-H."/>
            <person name="Liu D.-K."/>
            <person name="Li Y."/>
            <person name="Chen G.-Z."/>
            <person name="Liu X.-D."/>
            <person name="Liao X.-Y."/>
            <person name="Jiang Y.-T."/>
            <person name="Yu X."/>
            <person name="Hao Y."/>
            <person name="Huang J."/>
            <person name="Zhao X.-W."/>
            <person name="Ke S."/>
            <person name="Chen Y.-Y."/>
            <person name="Wu W.-L."/>
            <person name="Hsu J.-L."/>
            <person name="Lin Y.-F."/>
            <person name="Huang M.-D."/>
            <person name="Li C.-Y."/>
            <person name="Huang L."/>
            <person name="Wang Z.-W."/>
            <person name="Zhao X."/>
            <person name="Zhong W.-Y."/>
            <person name="Peng D.-H."/>
            <person name="Ahmad S."/>
            <person name="Lan S."/>
            <person name="Zhang J.-S."/>
            <person name="Tsai W.-C."/>
            <person name="Van De Peer Y."/>
            <person name="Liu Z.-J."/>
        </authorList>
    </citation>
    <scope>NUCLEOTIDE SEQUENCE</scope>
    <source>
        <strain evidence="3">CP</strain>
        <tissue evidence="3">Leaves</tissue>
    </source>
</reference>
<dbReference type="PANTHER" id="PTHR44411">
    <property type="entry name" value="THO COMPLEX SUBUNIT 6 HOMOLOG"/>
    <property type="match status" value="1"/>
</dbReference>